<sequence length="135" mass="15279">MLEWVLDSLTGKPLGFLFELGPFDHVDDEQDGEIICAQIQVLDDDVLLLRRSKDVLGHLMLADYSAAGAVLDQWYFDTHFDDCTDGYLFSRDLDLIAEACVAWFRDNWGETRSVDEIGCSCRFPDTLLPTPDPTD</sequence>
<comment type="caution">
    <text evidence="1">The sequence shown here is derived from an EMBL/GenBank/DDBJ whole genome shotgun (WGS) entry which is preliminary data.</text>
</comment>
<accession>A0ABU7JVD6</accession>
<dbReference type="Proteomes" id="UP001331936">
    <property type="component" value="Unassembled WGS sequence"/>
</dbReference>
<reference evidence="1 2" key="1">
    <citation type="submission" date="2023-08" db="EMBL/GenBank/DDBJ databases">
        <authorList>
            <person name="Girao M."/>
            <person name="Carvalho M.F."/>
        </authorList>
    </citation>
    <scope>NUCLEOTIDE SEQUENCE [LARGE SCALE GENOMIC DNA]</scope>
    <source>
        <strain evidence="1 2">CC-R104</strain>
    </source>
</reference>
<evidence type="ECO:0000313" key="1">
    <source>
        <dbReference type="EMBL" id="MEE2033981.1"/>
    </source>
</evidence>
<name>A0ABU7JVD6_9NOCA</name>
<dbReference type="EMBL" id="JAUZMZ010000112">
    <property type="protein sequence ID" value="MEE2033981.1"/>
    <property type="molecule type" value="Genomic_DNA"/>
</dbReference>
<evidence type="ECO:0000313" key="2">
    <source>
        <dbReference type="Proteomes" id="UP001331936"/>
    </source>
</evidence>
<proteinExistence type="predicted"/>
<organism evidence="1 2">
    <name type="scientific">Rhodococcus chondri</name>
    <dbReference type="NCBI Taxonomy" id="3065941"/>
    <lineage>
        <taxon>Bacteria</taxon>
        <taxon>Bacillati</taxon>
        <taxon>Actinomycetota</taxon>
        <taxon>Actinomycetes</taxon>
        <taxon>Mycobacteriales</taxon>
        <taxon>Nocardiaceae</taxon>
        <taxon>Rhodococcus</taxon>
    </lineage>
</organism>
<keyword evidence="2" id="KW-1185">Reference proteome</keyword>
<protein>
    <submittedName>
        <fullName evidence="1">Uncharacterized protein</fullName>
    </submittedName>
</protein>
<gene>
    <name evidence="1" type="ORF">Q8814_17990</name>
</gene>